<dbReference type="Proteomes" id="UP000249134">
    <property type="component" value="Chromosome 1"/>
</dbReference>
<comment type="subcellular location">
    <subcellularLocation>
        <location evidence="1">Cell membrane</location>
        <topology evidence="1">Peripheral membrane protein</topology>
        <orientation evidence="1">Cytoplasmic side</orientation>
    </subcellularLocation>
</comment>
<organism evidence="12 13">
    <name type="scientific">Lederbergia lenta</name>
    <name type="common">Bacillus lentus</name>
    <dbReference type="NCBI Taxonomy" id="1467"/>
    <lineage>
        <taxon>Bacteria</taxon>
        <taxon>Bacillati</taxon>
        <taxon>Bacillota</taxon>
        <taxon>Bacilli</taxon>
        <taxon>Bacillales</taxon>
        <taxon>Bacillaceae</taxon>
        <taxon>Lederbergia</taxon>
    </lineage>
</organism>
<keyword evidence="12" id="KW-0969">Cilium</keyword>
<dbReference type="GO" id="GO:0044781">
    <property type="term" value="P:bacterial-type flagellum organization"/>
    <property type="evidence" value="ECO:0007669"/>
    <property type="project" value="UniProtKB-KW"/>
</dbReference>
<dbReference type="STRING" id="1348624.GCA_001591545_01715"/>
<keyword evidence="13" id="KW-1185">Reference proteome</keyword>
<keyword evidence="6" id="KW-0145">Chemotaxis</keyword>
<dbReference type="EMBL" id="LS483476">
    <property type="protein sequence ID" value="SQI60232.1"/>
    <property type="molecule type" value="Genomic_DNA"/>
</dbReference>
<dbReference type="Pfam" id="PF02050">
    <property type="entry name" value="FliJ"/>
    <property type="match status" value="1"/>
</dbReference>
<keyword evidence="8" id="KW-0653">Protein transport</keyword>
<dbReference type="NCBIfam" id="TIGR02473">
    <property type="entry name" value="flagell_FliJ"/>
    <property type="match status" value="1"/>
</dbReference>
<feature type="coiled-coil region" evidence="11">
    <location>
        <begin position="73"/>
        <end position="132"/>
    </location>
</feature>
<dbReference type="AlphaFoldDB" id="A0A2X4WNJ0"/>
<dbReference type="GO" id="GO:0009288">
    <property type="term" value="C:bacterial-type flagellum"/>
    <property type="evidence" value="ECO:0007669"/>
    <property type="project" value="InterPro"/>
</dbReference>
<comment type="similarity">
    <text evidence="2">Belongs to the FliJ family.</text>
</comment>
<dbReference type="KEGG" id="blen:NCTC4824_02666"/>
<keyword evidence="7" id="KW-1005">Bacterial flagellum biogenesis</keyword>
<evidence type="ECO:0000256" key="4">
    <source>
        <dbReference type="ARBA" id="ARBA00022448"/>
    </source>
</evidence>
<evidence type="ECO:0000256" key="3">
    <source>
        <dbReference type="ARBA" id="ARBA00020392"/>
    </source>
</evidence>
<sequence length="148" mass="18307">MNYNFKFQKILNLREREKEEAFNLYQDSVRNFEESAEKLFDLLKKKENLEHYMSEQLSQGFSILEIRHYQHFISNLEKTIEHHQIVVMNARNKMNWREEELKESNIEMKKYEKLKERNYKSYMKEISQLENMQLDEISAIQYFHREGN</sequence>
<dbReference type="GO" id="GO:0005886">
    <property type="term" value="C:plasma membrane"/>
    <property type="evidence" value="ECO:0007669"/>
    <property type="project" value="UniProtKB-SubCell"/>
</dbReference>
<dbReference type="InterPro" id="IPR053716">
    <property type="entry name" value="Flag_assembly_chemotaxis_eff"/>
</dbReference>
<proteinExistence type="inferred from homology"/>
<dbReference type="GO" id="GO:0006935">
    <property type="term" value="P:chemotaxis"/>
    <property type="evidence" value="ECO:0007669"/>
    <property type="project" value="UniProtKB-KW"/>
</dbReference>
<evidence type="ECO:0000256" key="5">
    <source>
        <dbReference type="ARBA" id="ARBA00022475"/>
    </source>
</evidence>
<accession>A0A2X4WNJ0</accession>
<reference evidence="12 13" key="1">
    <citation type="submission" date="2018-06" db="EMBL/GenBank/DDBJ databases">
        <authorList>
            <consortium name="Pathogen Informatics"/>
            <person name="Doyle S."/>
        </authorList>
    </citation>
    <scope>NUCLEOTIDE SEQUENCE [LARGE SCALE GENOMIC DNA]</scope>
    <source>
        <strain evidence="12 13">NCTC4824</strain>
    </source>
</reference>
<keyword evidence="11" id="KW-0175">Coiled coil</keyword>
<dbReference type="Gene3D" id="1.10.287.1700">
    <property type="match status" value="1"/>
</dbReference>
<evidence type="ECO:0000256" key="9">
    <source>
        <dbReference type="ARBA" id="ARBA00023136"/>
    </source>
</evidence>
<evidence type="ECO:0000256" key="6">
    <source>
        <dbReference type="ARBA" id="ARBA00022500"/>
    </source>
</evidence>
<dbReference type="InterPro" id="IPR012823">
    <property type="entry name" value="Flagell_FliJ"/>
</dbReference>
<dbReference type="RefSeq" id="WP_066139669.1">
    <property type="nucleotide sequence ID" value="NZ_CBCSGM010000001.1"/>
</dbReference>
<keyword evidence="12" id="KW-0966">Cell projection</keyword>
<keyword evidence="4" id="KW-0813">Transport</keyword>
<evidence type="ECO:0000313" key="13">
    <source>
        <dbReference type="Proteomes" id="UP000249134"/>
    </source>
</evidence>
<evidence type="ECO:0000256" key="1">
    <source>
        <dbReference type="ARBA" id="ARBA00004413"/>
    </source>
</evidence>
<keyword evidence="5" id="KW-1003">Cell membrane</keyword>
<name>A0A2X4WNJ0_LEDLE</name>
<keyword evidence="10" id="KW-1006">Bacterial flagellum protein export</keyword>
<keyword evidence="9" id="KW-0472">Membrane</keyword>
<dbReference type="GO" id="GO:0015031">
    <property type="term" value="P:protein transport"/>
    <property type="evidence" value="ECO:0007669"/>
    <property type="project" value="UniProtKB-KW"/>
</dbReference>
<evidence type="ECO:0000256" key="7">
    <source>
        <dbReference type="ARBA" id="ARBA00022795"/>
    </source>
</evidence>
<evidence type="ECO:0000256" key="11">
    <source>
        <dbReference type="SAM" id="Coils"/>
    </source>
</evidence>
<evidence type="ECO:0000256" key="8">
    <source>
        <dbReference type="ARBA" id="ARBA00022927"/>
    </source>
</evidence>
<gene>
    <name evidence="12" type="primary">fliJ</name>
    <name evidence="12" type="ORF">NCTC4824_02666</name>
</gene>
<keyword evidence="12" id="KW-0282">Flagellum</keyword>
<dbReference type="GO" id="GO:0071973">
    <property type="term" value="P:bacterial-type flagellum-dependent cell motility"/>
    <property type="evidence" value="ECO:0007669"/>
    <property type="project" value="InterPro"/>
</dbReference>
<evidence type="ECO:0000256" key="10">
    <source>
        <dbReference type="ARBA" id="ARBA00023225"/>
    </source>
</evidence>
<protein>
    <recommendedName>
        <fullName evidence="3">Flagellar FliJ protein</fullName>
    </recommendedName>
</protein>
<evidence type="ECO:0000313" key="12">
    <source>
        <dbReference type="EMBL" id="SQI60232.1"/>
    </source>
</evidence>
<evidence type="ECO:0000256" key="2">
    <source>
        <dbReference type="ARBA" id="ARBA00010004"/>
    </source>
</evidence>